<dbReference type="SUPFAM" id="SSF53098">
    <property type="entry name" value="Ribonuclease H-like"/>
    <property type="match status" value="1"/>
</dbReference>
<dbReference type="RefSeq" id="WP_008855132.1">
    <property type="nucleotide sequence ID" value="NZ_AGFR01000018.1"/>
</dbReference>
<dbReference type="AlphaFoldDB" id="G6F3E7"/>
<dbReference type="Gene3D" id="3.30.420.10">
    <property type="entry name" value="Ribonuclease H-like superfamily/Ribonuclease H"/>
    <property type="match status" value="1"/>
</dbReference>
<dbReference type="Proteomes" id="UP000005939">
    <property type="component" value="Unassembled WGS sequence"/>
</dbReference>
<evidence type="ECO:0000313" key="1">
    <source>
        <dbReference type="EMBL" id="EHD12897.1"/>
    </source>
</evidence>
<gene>
    <name evidence="1" type="ORF">CIN_21430</name>
</gene>
<accession>G6F3E7</accession>
<sequence length="183" mass="20730">MTILAIDPGLNTGIALSNGFTHTMRFSTKDDIAASVCRLGHYLKDLSEKYNVEKIIVERPFFPPRCKGAVIDLTNALIFETHRQGYTKQIKRKEYNSMTVRKELLGKGRRSKGQSVKEFDAEIKFNVCQRGFNPANEHEADAAALICAYHKINHCEGLSLTTDAPHNGTKLEKKCKNERNRKF</sequence>
<organism evidence="1 2">
    <name type="scientific">Commensalibacter intestini A911</name>
    <dbReference type="NCBI Taxonomy" id="1088868"/>
    <lineage>
        <taxon>Bacteria</taxon>
        <taxon>Pseudomonadati</taxon>
        <taxon>Pseudomonadota</taxon>
        <taxon>Alphaproteobacteria</taxon>
        <taxon>Acetobacterales</taxon>
        <taxon>Acetobacteraceae</taxon>
    </lineage>
</organism>
<proteinExistence type="predicted"/>
<name>G6F3E7_9PROT</name>
<comment type="caution">
    <text evidence="1">The sequence shown here is derived from an EMBL/GenBank/DDBJ whole genome shotgun (WGS) entry which is preliminary data.</text>
</comment>
<dbReference type="InterPro" id="IPR012337">
    <property type="entry name" value="RNaseH-like_sf"/>
</dbReference>
<reference evidence="1 2" key="1">
    <citation type="submission" date="2011-10" db="EMBL/GenBank/DDBJ databases">
        <title>Genome Sequence of Commensalibacter intestini A911, isolated from Drosophila gut.</title>
        <authorList>
            <person name="Lee W.-J."/>
            <person name="Kim E.-K."/>
        </authorList>
    </citation>
    <scope>NUCLEOTIDE SEQUENCE [LARGE SCALE GENOMIC DNA]</scope>
    <source>
        <strain evidence="1 2">A911</strain>
    </source>
</reference>
<dbReference type="EMBL" id="AGFR01000018">
    <property type="protein sequence ID" value="EHD12897.1"/>
    <property type="molecule type" value="Genomic_DNA"/>
</dbReference>
<protein>
    <submittedName>
        <fullName evidence="1">Uncharacterized protein</fullName>
    </submittedName>
</protein>
<dbReference type="InterPro" id="IPR036397">
    <property type="entry name" value="RNaseH_sf"/>
</dbReference>
<evidence type="ECO:0000313" key="2">
    <source>
        <dbReference type="Proteomes" id="UP000005939"/>
    </source>
</evidence>
<dbReference type="GO" id="GO:0003676">
    <property type="term" value="F:nucleic acid binding"/>
    <property type="evidence" value="ECO:0007669"/>
    <property type="project" value="InterPro"/>
</dbReference>